<name>A0ABY4GQ47_9BACI</name>
<dbReference type="InterPro" id="IPR009403">
    <property type="entry name" value="UPF0637"/>
</dbReference>
<reference evidence="2 3" key="1">
    <citation type="submission" date="2022-04" db="EMBL/GenBank/DDBJ databases">
        <title>Gracilibacillus sp. isolated from saltern.</title>
        <authorList>
            <person name="Won M."/>
            <person name="Lee C.-M."/>
            <person name="Woen H.-Y."/>
            <person name="Kwon S.-W."/>
        </authorList>
    </citation>
    <scope>NUCLEOTIDE SEQUENCE [LARGE SCALE GENOMIC DNA]</scope>
    <source>
        <strain evidence="2 3">SSPM10-3</strain>
    </source>
</reference>
<dbReference type="InterPro" id="IPR053707">
    <property type="entry name" value="UPF0637_domain_sf"/>
</dbReference>
<gene>
    <name evidence="2" type="ORF">MUN87_00635</name>
</gene>
<dbReference type="Proteomes" id="UP000831537">
    <property type="component" value="Chromosome"/>
</dbReference>
<dbReference type="PIRSF" id="PIRSF021332">
    <property type="entry name" value="DUF1054"/>
    <property type="match status" value="1"/>
</dbReference>
<keyword evidence="3" id="KW-1185">Reference proteome</keyword>
<dbReference type="Gene3D" id="3.30.930.20">
    <property type="entry name" value="Protein of unknown function DUF1054"/>
    <property type="match status" value="1"/>
</dbReference>
<accession>A0ABY4GQ47</accession>
<dbReference type="RefSeq" id="WP_244744610.1">
    <property type="nucleotide sequence ID" value="NZ_CP095071.1"/>
</dbReference>
<dbReference type="HAMAP" id="MF_01851">
    <property type="entry name" value="UPF0637"/>
    <property type="match status" value="1"/>
</dbReference>
<evidence type="ECO:0000313" key="2">
    <source>
        <dbReference type="EMBL" id="UOQ85447.1"/>
    </source>
</evidence>
<proteinExistence type="inferred from homology"/>
<protein>
    <recommendedName>
        <fullName evidence="1">UPF0637 protein MUN87_00635</fullName>
    </recommendedName>
</protein>
<dbReference type="SUPFAM" id="SSF142913">
    <property type="entry name" value="YktB/PF0168-like"/>
    <property type="match status" value="1"/>
</dbReference>
<evidence type="ECO:0000256" key="1">
    <source>
        <dbReference type="HAMAP-Rule" id="MF_01851"/>
    </source>
</evidence>
<dbReference type="Pfam" id="PF06335">
    <property type="entry name" value="DUF1054"/>
    <property type="match status" value="1"/>
</dbReference>
<organism evidence="2 3">
    <name type="scientific">Gracilibacillus salinarum</name>
    <dbReference type="NCBI Taxonomy" id="2932255"/>
    <lineage>
        <taxon>Bacteria</taxon>
        <taxon>Bacillati</taxon>
        <taxon>Bacillota</taxon>
        <taxon>Bacilli</taxon>
        <taxon>Bacillales</taxon>
        <taxon>Bacillaceae</taxon>
        <taxon>Gracilibacillus</taxon>
    </lineage>
</organism>
<evidence type="ECO:0000313" key="3">
    <source>
        <dbReference type="Proteomes" id="UP000831537"/>
    </source>
</evidence>
<dbReference type="EMBL" id="CP095071">
    <property type="protein sequence ID" value="UOQ85447.1"/>
    <property type="molecule type" value="Genomic_DNA"/>
</dbReference>
<comment type="similarity">
    <text evidence="1">Belongs to the UPF0637 family.</text>
</comment>
<sequence length="206" mass="24265">MTFRGFSKTDFATFQLEGLEERMEAIQDRIQPKFRYIYEAIEEDLRSIAGHDMHLHIARHARRTVNPPKDTWSAYCHDKRGYKKHPHFQVGLWDDHVFIWLAFIYELPHKQQIAEKFLQEITDIENTVPDHFDISLDHMKNEAAKLSEVDLQDGLERFKKVKKGEFLIGRRIDANDPLLQDGDAFIETVRDTIHTLAPLYRSSMNV</sequence>